<evidence type="ECO:0000259" key="16">
    <source>
        <dbReference type="Pfam" id="PF16546"/>
    </source>
</evidence>
<dbReference type="InterPro" id="IPR047150">
    <property type="entry name" value="SGT"/>
</dbReference>
<evidence type="ECO:0000256" key="2">
    <source>
        <dbReference type="ARBA" id="ARBA00004496"/>
    </source>
</evidence>
<evidence type="ECO:0000313" key="18">
    <source>
        <dbReference type="Proteomes" id="UP000314987"/>
    </source>
</evidence>
<dbReference type="FunFam" id="1.25.40.10:FF:000108">
    <property type="entry name" value="Small glutamine-rich tetratricopeptide repeat-containing protein alpha"/>
    <property type="match status" value="1"/>
</dbReference>
<dbReference type="SUPFAM" id="SSF48452">
    <property type="entry name" value="TPR-like"/>
    <property type="match status" value="1"/>
</dbReference>
<evidence type="ECO:0000256" key="3">
    <source>
        <dbReference type="ARBA" id="ARBA00008175"/>
    </source>
</evidence>
<comment type="subcellular location">
    <subcellularLocation>
        <location evidence="2">Cytoplasm</location>
    </subcellularLocation>
    <subcellularLocation>
        <location evidence="1">Nucleus</location>
    </subcellularLocation>
</comment>
<comment type="subunit">
    <text evidence="12">Homodimer. Homooligomer. Interacts with DNAJC5 and DNAJC5B. Interacts (via TPR repeats) with HSP90AA1. Interacts (via Gln-rich region) with SLC2A1. Interacts with HSP90AB1. Interacts (via TPR repeats) with HSPA8/Hsc70; the interaction is direct. Interacts with BAG6 (via ubiquitin-like domain); interaction prevents interaction between BAG6 and RNF126. Forms a multiprotein complex, at least composed of DNAJB12, DNAJB14, HSPA8/Hsc70 and SGTA; interaction with DNAJB14 and HSPA8/Hsc70 is direct.</text>
</comment>
<protein>
    <recommendedName>
        <fullName evidence="13">Small glutamine-rich tetratricopeptide repeat-containing protein alpha</fullName>
    </recommendedName>
    <alternativeName>
        <fullName evidence="14">Alpha-SGT</fullName>
    </alternativeName>
</protein>
<dbReference type="Pfam" id="PF16546">
    <property type="entry name" value="SGTA_dimer"/>
    <property type="match status" value="1"/>
</dbReference>
<name>A0A4X2KMP9_VOMUR</name>
<feature type="repeat" description="TPR" evidence="15">
    <location>
        <begin position="113"/>
        <end position="146"/>
    </location>
</feature>
<evidence type="ECO:0000256" key="13">
    <source>
        <dbReference type="ARBA" id="ARBA00070804"/>
    </source>
</evidence>
<dbReference type="PROSITE" id="PS50293">
    <property type="entry name" value="TPR_REGION"/>
    <property type="match status" value="1"/>
</dbReference>
<keyword evidence="18" id="KW-1185">Reference proteome</keyword>
<dbReference type="GeneTree" id="ENSGT00940000159037"/>
<dbReference type="GO" id="GO:0016020">
    <property type="term" value="C:membrane"/>
    <property type="evidence" value="ECO:0007669"/>
    <property type="project" value="TreeGrafter"/>
</dbReference>
<feature type="repeat" description="TPR" evidence="15">
    <location>
        <begin position="147"/>
        <end position="180"/>
    </location>
</feature>
<dbReference type="FunFam" id="1.20.5.420:FF:000002">
    <property type="entry name" value="Small glutamine-rich tetratricopeptide repeat-containing protein alpha"/>
    <property type="match status" value="1"/>
</dbReference>
<dbReference type="OMA" id="LAIKDCH"/>
<reference evidence="17" key="2">
    <citation type="submission" date="2025-08" db="UniProtKB">
        <authorList>
            <consortium name="Ensembl"/>
        </authorList>
    </citation>
    <scope>IDENTIFICATION</scope>
</reference>
<evidence type="ECO:0000256" key="12">
    <source>
        <dbReference type="ARBA" id="ARBA00062864"/>
    </source>
</evidence>
<evidence type="ECO:0000256" key="6">
    <source>
        <dbReference type="ARBA" id="ARBA00022737"/>
    </source>
</evidence>
<keyword evidence="7 15" id="KW-0802">TPR repeat</keyword>
<reference evidence="17" key="3">
    <citation type="submission" date="2025-09" db="UniProtKB">
        <authorList>
            <consortium name="Ensembl"/>
        </authorList>
    </citation>
    <scope>IDENTIFICATION</scope>
</reference>
<evidence type="ECO:0000256" key="7">
    <source>
        <dbReference type="ARBA" id="ARBA00022803"/>
    </source>
</evidence>
<dbReference type="GO" id="GO:0060090">
    <property type="term" value="F:molecular adaptor activity"/>
    <property type="evidence" value="ECO:0007669"/>
    <property type="project" value="TreeGrafter"/>
</dbReference>
<dbReference type="Pfam" id="PF00515">
    <property type="entry name" value="TPR_1"/>
    <property type="match status" value="2"/>
</dbReference>
<keyword evidence="6" id="KW-0677">Repeat</keyword>
<dbReference type="GO" id="GO:0072380">
    <property type="term" value="C:TRC complex"/>
    <property type="evidence" value="ECO:0007669"/>
    <property type="project" value="TreeGrafter"/>
</dbReference>
<keyword evidence="4" id="KW-0963">Cytoplasm</keyword>
<comment type="function">
    <text evidence="11">Co-chaperone that binds misfolded and hydrophobic patches-containing client proteins in the cytosol. Mediates their targeting to the endoplasmic reticulum but also regulates their sorting to the proteasome when targeting fails. Functions in tail-anchored/type II transmembrane proteins membrane insertion constituting with ASNA1 and the BAG6 complex a targeting module. Functions upstream of the BAG6 complex and ASNA1, binding more rapidly the transmembrane domain of newly synthesized proteins. It is also involved in the regulation of the endoplasmic reticulum-associated misfolded protein catabolic process via its interaction with BAG6: collaborates with the BAG6 complex to maintain hydrophobic substrates in non-ubiquitinated states. Competes with RNF126 for interaction with BAG6, preventing the ubiquitination of client proteins associated with the BAG6 complex. Binds directly to HSC70 and HSP70 and regulates their ATPase activity.</text>
</comment>
<evidence type="ECO:0000256" key="15">
    <source>
        <dbReference type="PROSITE-ProRule" id="PRU00339"/>
    </source>
</evidence>
<dbReference type="PANTHER" id="PTHR45831">
    <property type="entry name" value="LD24721P"/>
    <property type="match status" value="1"/>
</dbReference>
<dbReference type="Ensembl" id="ENSVURT00010014847.1">
    <property type="protein sequence ID" value="ENSVURP00010013048.1"/>
    <property type="gene ID" value="ENSVURG00010010039.1"/>
</dbReference>
<dbReference type="PROSITE" id="PS50005">
    <property type="entry name" value="TPR"/>
    <property type="match status" value="3"/>
</dbReference>
<evidence type="ECO:0000256" key="14">
    <source>
        <dbReference type="ARBA" id="ARBA00076853"/>
    </source>
</evidence>
<dbReference type="Gene3D" id="1.20.5.420">
    <property type="entry name" value="Immunoglobulin FC, subunit C"/>
    <property type="match status" value="1"/>
</dbReference>
<accession>A0A4X2KMP9</accession>
<keyword evidence="5" id="KW-0597">Phosphoprotein</keyword>
<dbReference type="Gene3D" id="1.25.40.10">
    <property type="entry name" value="Tetratricopeptide repeat domain"/>
    <property type="match status" value="1"/>
</dbReference>
<keyword evidence="8" id="KW-0007">Acetylation</keyword>
<comment type="similarity">
    <text evidence="3">Belongs to the SGT family.</text>
</comment>
<dbReference type="AlphaFoldDB" id="A0A4X2KMP9"/>
<reference evidence="18" key="1">
    <citation type="submission" date="2018-12" db="EMBL/GenBank/DDBJ databases">
        <authorList>
            <person name="Yazar S."/>
        </authorList>
    </citation>
    <scope>NUCLEOTIDE SEQUENCE [LARGE SCALE GENOMIC DNA]</scope>
</reference>
<evidence type="ECO:0000256" key="11">
    <source>
        <dbReference type="ARBA" id="ARBA00054833"/>
    </source>
</evidence>
<dbReference type="SMART" id="SM00028">
    <property type="entry name" value="TPR"/>
    <property type="match status" value="3"/>
</dbReference>
<dbReference type="PANTHER" id="PTHR45831:SF3">
    <property type="entry name" value="SMALL GLUTAMINE-RICH TETRATRICOPEPTIDE REPEAT-CONTAINING PROTEIN ALPHA"/>
    <property type="match status" value="1"/>
</dbReference>
<keyword evidence="10" id="KW-0539">Nucleus</keyword>
<evidence type="ECO:0000256" key="4">
    <source>
        <dbReference type="ARBA" id="ARBA00022490"/>
    </source>
</evidence>
<evidence type="ECO:0000256" key="10">
    <source>
        <dbReference type="ARBA" id="ARBA00023242"/>
    </source>
</evidence>
<evidence type="ECO:0000256" key="1">
    <source>
        <dbReference type="ARBA" id="ARBA00004123"/>
    </source>
</evidence>
<dbReference type="InterPro" id="IPR032374">
    <property type="entry name" value="SGTA_dimer"/>
</dbReference>
<organism evidence="17 18">
    <name type="scientific">Vombatus ursinus</name>
    <name type="common">Common wombat</name>
    <dbReference type="NCBI Taxonomy" id="29139"/>
    <lineage>
        <taxon>Eukaryota</taxon>
        <taxon>Metazoa</taxon>
        <taxon>Chordata</taxon>
        <taxon>Craniata</taxon>
        <taxon>Vertebrata</taxon>
        <taxon>Euteleostomi</taxon>
        <taxon>Mammalia</taxon>
        <taxon>Metatheria</taxon>
        <taxon>Diprotodontia</taxon>
        <taxon>Vombatidae</taxon>
        <taxon>Vombatus</taxon>
    </lineage>
</organism>
<evidence type="ECO:0000256" key="9">
    <source>
        <dbReference type="ARBA" id="ARBA00023186"/>
    </source>
</evidence>
<dbReference type="InterPro" id="IPR011990">
    <property type="entry name" value="TPR-like_helical_dom_sf"/>
</dbReference>
<dbReference type="Proteomes" id="UP000314987">
    <property type="component" value="Unassembled WGS sequence"/>
</dbReference>
<dbReference type="GO" id="GO:0006620">
    <property type="term" value="P:post-translational protein targeting to endoplasmic reticulum membrane"/>
    <property type="evidence" value="ECO:0007669"/>
    <property type="project" value="TreeGrafter"/>
</dbReference>
<dbReference type="InterPro" id="IPR019734">
    <property type="entry name" value="TPR_rpt"/>
</dbReference>
<dbReference type="STRING" id="29139.ENSVURP00010013048"/>
<sequence length="299" mass="32943">MENTKRLVYSIIQYVHDQLQHGGHSPDAQESLEASIQCLETAFEVTAKDRNLAVSQTLPEIFKAKSEPIPLPCEATTEAERLKTKGNEQMKTENFEAAIFFYGKAIELNPANAVYFCNRAAAYSKLGNYAGALEDCKRAIGIDPYYSKAYGRMGVALSSLKKHKEAVVYYKKALKMNPDNVTCKSNLKLAEQKMKEIPSPPRGTVGCNLAGLLNNSSFRSVTSNLMNNPKIRQIMSGVMAGGYHPSGAGRANHSPNVGPSLIQRGQQFAQQMQQQNPELTEQLRMSCSKNTHQHLQAGA</sequence>
<evidence type="ECO:0000256" key="5">
    <source>
        <dbReference type="ARBA" id="ARBA00022553"/>
    </source>
</evidence>
<proteinExistence type="inferred from homology"/>
<evidence type="ECO:0000313" key="17">
    <source>
        <dbReference type="Ensembl" id="ENSVURP00010013048.1"/>
    </source>
</evidence>
<keyword evidence="9" id="KW-0143">Chaperone</keyword>
<evidence type="ECO:0000256" key="8">
    <source>
        <dbReference type="ARBA" id="ARBA00022990"/>
    </source>
</evidence>
<dbReference type="Pfam" id="PF13181">
    <property type="entry name" value="TPR_8"/>
    <property type="match status" value="1"/>
</dbReference>
<dbReference type="GO" id="GO:0005634">
    <property type="term" value="C:nucleus"/>
    <property type="evidence" value="ECO:0007669"/>
    <property type="project" value="UniProtKB-SubCell"/>
</dbReference>
<feature type="repeat" description="TPR" evidence="15">
    <location>
        <begin position="79"/>
        <end position="112"/>
    </location>
</feature>
<feature type="domain" description="SGTA homodimerisation" evidence="16">
    <location>
        <begin position="3"/>
        <end position="63"/>
    </location>
</feature>
<dbReference type="GO" id="GO:0042802">
    <property type="term" value="F:identical protein binding"/>
    <property type="evidence" value="ECO:0007669"/>
    <property type="project" value="UniProtKB-ARBA"/>
</dbReference>